<evidence type="ECO:0000313" key="3">
    <source>
        <dbReference type="Proteomes" id="UP000666240"/>
    </source>
</evidence>
<comment type="caution">
    <text evidence="2">The sequence shown here is derived from an EMBL/GenBank/DDBJ whole genome shotgun (WGS) entry which is preliminary data.</text>
</comment>
<reference evidence="2" key="1">
    <citation type="submission" date="2021-03" db="EMBL/GenBank/DDBJ databases">
        <title>Genome sequencing and assembly of Tianweitania sediminis.</title>
        <authorList>
            <person name="Chhetri G."/>
        </authorList>
    </citation>
    <scope>NUCLEOTIDE SEQUENCE</scope>
    <source>
        <strain evidence="2">Z8</strain>
    </source>
</reference>
<dbReference type="Gene3D" id="3.60.15.10">
    <property type="entry name" value="Ribonuclease Z/Hydroxyacylglutathione hydrolase-like"/>
    <property type="match status" value="1"/>
</dbReference>
<dbReference type="InterPro" id="IPR050855">
    <property type="entry name" value="NDM-1-like"/>
</dbReference>
<evidence type="ECO:0000313" key="2">
    <source>
        <dbReference type="EMBL" id="MBP0437134.1"/>
    </source>
</evidence>
<dbReference type="AlphaFoldDB" id="A0A8J7UFI0"/>
<dbReference type="CDD" id="cd07721">
    <property type="entry name" value="yflN-like_MBL-fold"/>
    <property type="match status" value="1"/>
</dbReference>
<accession>A0A8J7UFI0</accession>
<dbReference type="PANTHER" id="PTHR42951">
    <property type="entry name" value="METALLO-BETA-LACTAMASE DOMAIN-CONTAINING"/>
    <property type="match status" value="1"/>
</dbReference>
<dbReference type="Pfam" id="PF00753">
    <property type="entry name" value="Lactamase_B"/>
    <property type="match status" value="1"/>
</dbReference>
<dbReference type="SUPFAM" id="SSF56281">
    <property type="entry name" value="Metallo-hydrolase/oxidoreductase"/>
    <property type="match status" value="1"/>
</dbReference>
<gene>
    <name evidence="2" type="ORF">J5Y06_00530</name>
</gene>
<keyword evidence="3" id="KW-1185">Reference proteome</keyword>
<proteinExistence type="predicted"/>
<dbReference type="Proteomes" id="UP000666240">
    <property type="component" value="Unassembled WGS sequence"/>
</dbReference>
<dbReference type="PANTHER" id="PTHR42951:SF17">
    <property type="entry name" value="METALLO-BETA-LACTAMASE DOMAIN-CONTAINING PROTEIN"/>
    <property type="match status" value="1"/>
</dbReference>
<dbReference type="SMART" id="SM00849">
    <property type="entry name" value="Lactamase_B"/>
    <property type="match status" value="1"/>
</dbReference>
<dbReference type="RefSeq" id="WP_209333173.1">
    <property type="nucleotide sequence ID" value="NZ_JAGIYY010000001.1"/>
</dbReference>
<dbReference type="EMBL" id="JAGIYY010000001">
    <property type="protein sequence ID" value="MBP0437134.1"/>
    <property type="molecule type" value="Genomic_DNA"/>
</dbReference>
<sequence>MAVQIPLDEASIAGTEGDDGLWTLTPDLAFQRHTLVNVVYLGTAANWVLIDTGIKGSAKAIRAACAQRFGEGSPPAYILMTHGHFDHVGALVELADEWDVPVYAHPLEHPYLNGTESYPSPEPWVGGGIMPLLSPLFPTSPVDVGPRLRDLPADGSVPGFPEWRWLHTPGHTRGHVSLWRESDRAVIAGDAFVTTGQESAYEVAMQTPEMHGPPRYFTPDWVAARRSVEALAALQPQLVVTGHGRAMAGAQMLAALEDLARRFDAIALPPSHRASSSD</sequence>
<protein>
    <submittedName>
        <fullName evidence="2">MBL fold metallo-hydrolase</fullName>
    </submittedName>
</protein>
<dbReference type="InterPro" id="IPR036866">
    <property type="entry name" value="RibonucZ/Hydroxyglut_hydro"/>
</dbReference>
<dbReference type="InterPro" id="IPR001279">
    <property type="entry name" value="Metallo-B-lactamas"/>
</dbReference>
<organism evidence="2 3">
    <name type="scientific">Tianweitania sediminis</name>
    <dbReference type="NCBI Taxonomy" id="1502156"/>
    <lineage>
        <taxon>Bacteria</taxon>
        <taxon>Pseudomonadati</taxon>
        <taxon>Pseudomonadota</taxon>
        <taxon>Alphaproteobacteria</taxon>
        <taxon>Hyphomicrobiales</taxon>
        <taxon>Phyllobacteriaceae</taxon>
        <taxon>Tianweitania</taxon>
    </lineage>
</organism>
<name>A0A8J7UFI0_9HYPH</name>
<feature type="domain" description="Metallo-beta-lactamase" evidence="1">
    <location>
        <begin position="35"/>
        <end position="243"/>
    </location>
</feature>
<evidence type="ECO:0000259" key="1">
    <source>
        <dbReference type="SMART" id="SM00849"/>
    </source>
</evidence>